<keyword evidence="2" id="KW-1185">Reference proteome</keyword>
<dbReference type="AlphaFoldDB" id="A0A843UHT2"/>
<evidence type="ECO:0000313" key="1">
    <source>
        <dbReference type="EMBL" id="MQL85532.1"/>
    </source>
</evidence>
<accession>A0A843UHT2</accession>
<comment type="caution">
    <text evidence="1">The sequence shown here is derived from an EMBL/GenBank/DDBJ whole genome shotgun (WGS) entry which is preliminary data.</text>
</comment>
<reference evidence="1" key="1">
    <citation type="submission" date="2017-07" db="EMBL/GenBank/DDBJ databases">
        <title>Taro Niue Genome Assembly and Annotation.</title>
        <authorList>
            <person name="Atibalentja N."/>
            <person name="Keating K."/>
            <person name="Fields C.J."/>
        </authorList>
    </citation>
    <scope>NUCLEOTIDE SEQUENCE</scope>
    <source>
        <strain evidence="1">Niue_2</strain>
        <tissue evidence="1">Leaf</tissue>
    </source>
</reference>
<proteinExistence type="predicted"/>
<protein>
    <submittedName>
        <fullName evidence="1">Uncharacterized protein</fullName>
    </submittedName>
</protein>
<evidence type="ECO:0000313" key="2">
    <source>
        <dbReference type="Proteomes" id="UP000652761"/>
    </source>
</evidence>
<name>A0A843UHT2_COLES</name>
<dbReference type="EMBL" id="NMUH01000834">
    <property type="protein sequence ID" value="MQL85532.1"/>
    <property type="molecule type" value="Genomic_DNA"/>
</dbReference>
<organism evidence="1 2">
    <name type="scientific">Colocasia esculenta</name>
    <name type="common">Wild taro</name>
    <name type="synonym">Arum esculentum</name>
    <dbReference type="NCBI Taxonomy" id="4460"/>
    <lineage>
        <taxon>Eukaryota</taxon>
        <taxon>Viridiplantae</taxon>
        <taxon>Streptophyta</taxon>
        <taxon>Embryophyta</taxon>
        <taxon>Tracheophyta</taxon>
        <taxon>Spermatophyta</taxon>
        <taxon>Magnoliopsida</taxon>
        <taxon>Liliopsida</taxon>
        <taxon>Araceae</taxon>
        <taxon>Aroideae</taxon>
        <taxon>Colocasieae</taxon>
        <taxon>Colocasia</taxon>
    </lineage>
</organism>
<gene>
    <name evidence="1" type="ORF">Taro_018054</name>
</gene>
<sequence>MWRSSWWLRSFGTTTRSRSSSPSHLLRPAQTTLLKLTKAPCVNTWQTWSAIQEHALAQAGSGADPVKATARCVTFRGLVATSRHVAT</sequence>
<dbReference type="Proteomes" id="UP000652761">
    <property type="component" value="Unassembled WGS sequence"/>
</dbReference>